<dbReference type="EMBL" id="SMGG01000003">
    <property type="protein sequence ID" value="TCK61630.1"/>
    <property type="molecule type" value="Genomic_DNA"/>
</dbReference>
<proteinExistence type="predicted"/>
<name>A0A4R1KC72_9BACT</name>
<sequence>MGRRFRFLERFMDFLGLDTGDIEFAGWRVRISGGKGDVRDSEGFVVAEFSVNSMEQITLLSGDGKFADLALIALRSYVRYGVTCQS</sequence>
<reference evidence="1 2" key="1">
    <citation type="submission" date="2019-03" db="EMBL/GenBank/DDBJ databases">
        <title>Genomic Encyclopedia of Type Strains, Phase IV (KMG-IV): sequencing the most valuable type-strain genomes for metagenomic binning, comparative biology and taxonomic classification.</title>
        <authorList>
            <person name="Goeker M."/>
        </authorList>
    </citation>
    <scope>NUCLEOTIDE SEQUENCE [LARGE SCALE GENOMIC DNA]</scope>
    <source>
        <strain evidence="1 2">DSM 24984</strain>
    </source>
</reference>
<organism evidence="1 2">
    <name type="scientific">Seleniivibrio woodruffii</name>
    <dbReference type="NCBI Taxonomy" id="1078050"/>
    <lineage>
        <taxon>Bacteria</taxon>
        <taxon>Pseudomonadati</taxon>
        <taxon>Deferribacterota</taxon>
        <taxon>Deferribacteres</taxon>
        <taxon>Deferribacterales</taxon>
        <taxon>Geovibrionaceae</taxon>
        <taxon>Seleniivibrio</taxon>
    </lineage>
</organism>
<gene>
    <name evidence="1" type="ORF">C8D98_0132</name>
</gene>
<keyword evidence="2" id="KW-1185">Reference proteome</keyword>
<dbReference type="Proteomes" id="UP000294614">
    <property type="component" value="Unassembled WGS sequence"/>
</dbReference>
<accession>A0A4R1KC72</accession>
<dbReference type="AlphaFoldDB" id="A0A4R1KC72"/>
<evidence type="ECO:0000313" key="2">
    <source>
        <dbReference type="Proteomes" id="UP000294614"/>
    </source>
</evidence>
<protein>
    <submittedName>
        <fullName evidence="1">Uncharacterized protein</fullName>
    </submittedName>
</protein>
<evidence type="ECO:0000313" key="1">
    <source>
        <dbReference type="EMBL" id="TCK61630.1"/>
    </source>
</evidence>
<comment type="caution">
    <text evidence="1">The sequence shown here is derived from an EMBL/GenBank/DDBJ whole genome shotgun (WGS) entry which is preliminary data.</text>
</comment>